<dbReference type="Gene3D" id="3.40.47.10">
    <property type="match status" value="1"/>
</dbReference>
<evidence type="ECO:0000313" key="6">
    <source>
        <dbReference type="Proteomes" id="UP000180215"/>
    </source>
</evidence>
<dbReference type="InterPro" id="IPR013751">
    <property type="entry name" value="ACP_syn_III_N"/>
</dbReference>
<dbReference type="Proteomes" id="UP000180215">
    <property type="component" value="Unassembled WGS sequence"/>
</dbReference>
<feature type="domain" description="Beta-ketoacyl-[acyl-carrier-protein] synthase III C-terminal" evidence="3">
    <location>
        <begin position="249"/>
        <end position="337"/>
    </location>
</feature>
<accession>A0A1S1PD99</accession>
<evidence type="ECO:0000313" key="5">
    <source>
        <dbReference type="EMBL" id="OHV17964.1"/>
    </source>
</evidence>
<organism evidence="5 6">
    <name type="scientific">Methylorubrum extorquens</name>
    <name type="common">Methylobacterium dichloromethanicum</name>
    <name type="synonym">Methylobacterium extorquens</name>
    <dbReference type="NCBI Taxonomy" id="408"/>
    <lineage>
        <taxon>Bacteria</taxon>
        <taxon>Pseudomonadati</taxon>
        <taxon>Pseudomonadota</taxon>
        <taxon>Alphaproteobacteria</taxon>
        <taxon>Hyphomicrobiales</taxon>
        <taxon>Methylobacteriaceae</taxon>
        <taxon>Methylorubrum</taxon>
    </lineage>
</organism>
<proteinExistence type="predicted"/>
<dbReference type="GO" id="GO:0006633">
    <property type="term" value="P:fatty acid biosynthetic process"/>
    <property type="evidence" value="ECO:0007669"/>
    <property type="project" value="InterPro"/>
</dbReference>
<keyword evidence="2" id="KW-0012">Acyltransferase</keyword>
<evidence type="ECO:0000259" key="4">
    <source>
        <dbReference type="Pfam" id="PF08545"/>
    </source>
</evidence>
<dbReference type="EMBL" id="MNAO01000013">
    <property type="protein sequence ID" value="OHV17964.1"/>
    <property type="molecule type" value="Genomic_DNA"/>
</dbReference>
<dbReference type="GO" id="GO:0044550">
    <property type="term" value="P:secondary metabolite biosynthetic process"/>
    <property type="evidence" value="ECO:0007669"/>
    <property type="project" value="TreeGrafter"/>
</dbReference>
<dbReference type="Pfam" id="PF08541">
    <property type="entry name" value="ACP_syn_III_C"/>
    <property type="match status" value="1"/>
</dbReference>
<dbReference type="InterPro" id="IPR013747">
    <property type="entry name" value="ACP_syn_III_C"/>
</dbReference>
<dbReference type="PANTHER" id="PTHR34069:SF2">
    <property type="entry name" value="BETA-KETOACYL-[ACYL-CARRIER-PROTEIN] SYNTHASE III"/>
    <property type="match status" value="1"/>
</dbReference>
<dbReference type="PANTHER" id="PTHR34069">
    <property type="entry name" value="3-OXOACYL-[ACYL-CARRIER-PROTEIN] SYNTHASE 3"/>
    <property type="match status" value="1"/>
</dbReference>
<comment type="caution">
    <text evidence="5">The sequence shown here is derived from an EMBL/GenBank/DDBJ whole genome shotgun (WGS) entry which is preliminary data.</text>
</comment>
<evidence type="ECO:0000256" key="2">
    <source>
        <dbReference type="ARBA" id="ARBA00023315"/>
    </source>
</evidence>
<feature type="domain" description="Beta-ketoacyl-[acyl-carrier-protein] synthase III N-terminal" evidence="4">
    <location>
        <begin position="117"/>
        <end position="189"/>
    </location>
</feature>
<dbReference type="CDD" id="cd00830">
    <property type="entry name" value="KAS_III"/>
    <property type="match status" value="1"/>
</dbReference>
<evidence type="ECO:0000259" key="3">
    <source>
        <dbReference type="Pfam" id="PF08541"/>
    </source>
</evidence>
<sequence>MASSGQTAQTSGSRIAGVVSCLPSRRIENEFFLDRFGDKVHEVVKMTGVRTRYWVEDGTTTSDLCAAAAECLLDRLGWERDSVDGVIFVSQTPDYRLPATSCVLQHRLGLRTGILAFDVSLGCSGYPYGLWMAMMMVQTGAAKRILLAVGDTSSIMNDADDRGTALLFGDAGTVTAIEATVPDADPAWFILGTDGQGADNLIVPGGAFRKREATGRLEGHPLDTLFMDGGEVFNFTLKAVPSLIRDTMAAAGEGVEDYDMFLLHQANAFMIRHLAKKAKLPPEKVPINIDRYGNTSSATLPLLMTTDRADALTTGDCRVALFGFGVGYSWAAASMRIGPLRCCETISL</sequence>
<reference evidence="5 6" key="1">
    <citation type="submission" date="2016-10" db="EMBL/GenBank/DDBJ databases">
        <title>Draft genome sequence of Methylobacterium extorquens CP3, a seed endophyte of Crotalaria pumila with plant growth-promoting and metal tolerance properties.</title>
        <authorList>
            <person name="Sanchez-Lopez A.S."/>
            <person name="Van Hamme J.D."/>
            <person name="Thijs S."/>
            <person name="Mcammond B.M."/>
            <person name="Stevens V."/>
            <person name="Gonzalez-Chavez M.D.C."/>
            <person name="Vangronsveld J."/>
        </authorList>
    </citation>
    <scope>NUCLEOTIDE SEQUENCE [LARGE SCALE GENOMIC DNA]</scope>
    <source>
        <strain evidence="5 6">CP3</strain>
    </source>
</reference>
<dbReference type="InterPro" id="IPR016039">
    <property type="entry name" value="Thiolase-like"/>
</dbReference>
<gene>
    <name evidence="5" type="ORF">BK022_02425</name>
</gene>
<name>A0A1S1PD99_METEX</name>
<keyword evidence="1" id="KW-0808">Transferase</keyword>
<evidence type="ECO:0000256" key="1">
    <source>
        <dbReference type="ARBA" id="ARBA00022679"/>
    </source>
</evidence>
<dbReference type="Pfam" id="PF08545">
    <property type="entry name" value="ACP_syn_III"/>
    <property type="match status" value="1"/>
</dbReference>
<protein>
    <submittedName>
        <fullName evidence="5">3-oxoacyl-ACP synthase</fullName>
    </submittedName>
</protein>
<dbReference type="AlphaFoldDB" id="A0A1S1PD99"/>
<dbReference type="SUPFAM" id="SSF53901">
    <property type="entry name" value="Thiolase-like"/>
    <property type="match status" value="1"/>
</dbReference>
<dbReference type="GO" id="GO:0004315">
    <property type="term" value="F:3-oxoacyl-[acyl-carrier-protein] synthase activity"/>
    <property type="evidence" value="ECO:0007669"/>
    <property type="project" value="InterPro"/>
</dbReference>